<gene>
    <name evidence="4" type="ORF">HT102_11770</name>
</gene>
<dbReference type="SMART" id="SM00829">
    <property type="entry name" value="PKS_ER"/>
    <property type="match status" value="1"/>
</dbReference>
<dbReference type="NCBIfam" id="TIGR02824">
    <property type="entry name" value="quinone_pig3"/>
    <property type="match status" value="1"/>
</dbReference>
<name>A0A927PLS5_9ACTN</name>
<keyword evidence="1" id="KW-0521">NADP</keyword>
<dbReference type="GO" id="GO:0016651">
    <property type="term" value="F:oxidoreductase activity, acting on NAD(P)H"/>
    <property type="evidence" value="ECO:0007669"/>
    <property type="project" value="TreeGrafter"/>
</dbReference>
<dbReference type="Gene3D" id="3.90.180.10">
    <property type="entry name" value="Medium-chain alcohol dehydrogenases, catalytic domain"/>
    <property type="match status" value="1"/>
</dbReference>
<evidence type="ECO:0000313" key="5">
    <source>
        <dbReference type="Proteomes" id="UP000642993"/>
    </source>
</evidence>
<dbReference type="InterPro" id="IPR013154">
    <property type="entry name" value="ADH-like_N"/>
</dbReference>
<dbReference type="SUPFAM" id="SSF50129">
    <property type="entry name" value="GroES-like"/>
    <property type="match status" value="1"/>
</dbReference>
<dbReference type="AlphaFoldDB" id="A0A927PLS5"/>
<dbReference type="Pfam" id="PF08240">
    <property type="entry name" value="ADH_N"/>
    <property type="match status" value="1"/>
</dbReference>
<dbReference type="Gene3D" id="3.40.50.720">
    <property type="entry name" value="NAD(P)-binding Rossmann-like Domain"/>
    <property type="match status" value="1"/>
</dbReference>
<dbReference type="InterPro" id="IPR020843">
    <property type="entry name" value="ER"/>
</dbReference>
<dbReference type="RefSeq" id="WP_192039638.1">
    <property type="nucleotide sequence ID" value="NZ_JACYWE010000007.1"/>
</dbReference>
<dbReference type="InterPro" id="IPR013149">
    <property type="entry name" value="ADH-like_C"/>
</dbReference>
<dbReference type="GO" id="GO:0070402">
    <property type="term" value="F:NADPH binding"/>
    <property type="evidence" value="ECO:0007669"/>
    <property type="project" value="TreeGrafter"/>
</dbReference>
<dbReference type="PANTHER" id="PTHR48106">
    <property type="entry name" value="QUINONE OXIDOREDUCTASE PIG3-RELATED"/>
    <property type="match status" value="1"/>
</dbReference>
<dbReference type="EMBL" id="JACYWE010000007">
    <property type="protein sequence ID" value="MBD8507168.1"/>
    <property type="molecule type" value="Genomic_DNA"/>
</dbReference>
<dbReference type="SUPFAM" id="SSF51735">
    <property type="entry name" value="NAD(P)-binding Rossmann-fold domains"/>
    <property type="match status" value="1"/>
</dbReference>
<feature type="domain" description="Enoyl reductase (ER)" evidence="3">
    <location>
        <begin position="10"/>
        <end position="329"/>
    </location>
</feature>
<proteinExistence type="predicted"/>
<sequence>MRAITMSRSGGPEVLQWARVPDARPERGEVLLRVAATAVNRADLLQRAGHYPPPEGASPILGLECSGTIVELGEGVQGWRVGDDVCALLSGGGYAEFVAVPEAQLMRVPKGVDLYSAASLPEAACTVWSNLGMRARMHRGQTLLIHGGSSGIGTHAIQVARTMNVRVAVTAGSAEKLALCRELGARYVINYKEDDFVAEMAYYTKEFSHPGANIILDIMGAKYLDRNIDALGMDGQIVIIGLQGGRRAEVDLAKLLAKRATVTATNLRGRPVMGESSKEEIIRETMRCVWPMIEAGLVRPVIHDELPITEAAKAHEMLDSGNVAGKLLLRVS</sequence>
<evidence type="ECO:0000256" key="1">
    <source>
        <dbReference type="ARBA" id="ARBA00022857"/>
    </source>
</evidence>
<dbReference type="Pfam" id="PF00107">
    <property type="entry name" value="ADH_zinc_N"/>
    <property type="match status" value="1"/>
</dbReference>
<reference evidence="4" key="1">
    <citation type="submission" date="2020-09" db="EMBL/GenBank/DDBJ databases">
        <title>Hoyosella lacisalsi sp. nov., a halotolerant actinobacterium isolated from soil of Lake Gudzhirganskoe.</title>
        <authorList>
            <person name="Yang Q."/>
            <person name="Guo P.Y."/>
            <person name="Liu S.W."/>
            <person name="Li F.N."/>
            <person name="Sun C.H."/>
        </authorList>
    </citation>
    <scope>NUCLEOTIDE SEQUENCE</scope>
    <source>
        <strain evidence="4">G463</strain>
    </source>
</reference>
<evidence type="ECO:0000256" key="2">
    <source>
        <dbReference type="ARBA" id="ARBA00023002"/>
    </source>
</evidence>
<keyword evidence="2" id="KW-0560">Oxidoreductase</keyword>
<dbReference type="CDD" id="cd05276">
    <property type="entry name" value="p53_inducible_oxidoreductase"/>
    <property type="match status" value="1"/>
</dbReference>
<evidence type="ECO:0000259" key="3">
    <source>
        <dbReference type="SMART" id="SM00829"/>
    </source>
</evidence>
<comment type="caution">
    <text evidence="4">The sequence shown here is derived from an EMBL/GenBank/DDBJ whole genome shotgun (WGS) entry which is preliminary data.</text>
</comment>
<evidence type="ECO:0000313" key="4">
    <source>
        <dbReference type="EMBL" id="MBD8507168.1"/>
    </source>
</evidence>
<keyword evidence="5" id="KW-1185">Reference proteome</keyword>
<organism evidence="4 5">
    <name type="scientific">Lolliginicoccus lacisalsi</name>
    <dbReference type="NCBI Taxonomy" id="2742202"/>
    <lineage>
        <taxon>Bacteria</taxon>
        <taxon>Bacillati</taxon>
        <taxon>Actinomycetota</taxon>
        <taxon>Actinomycetes</taxon>
        <taxon>Mycobacteriales</taxon>
        <taxon>Hoyosellaceae</taxon>
        <taxon>Lolliginicoccus</taxon>
    </lineage>
</organism>
<accession>A0A927PLS5</accession>
<dbReference type="Proteomes" id="UP000642993">
    <property type="component" value="Unassembled WGS sequence"/>
</dbReference>
<dbReference type="InterPro" id="IPR036291">
    <property type="entry name" value="NAD(P)-bd_dom_sf"/>
</dbReference>
<dbReference type="PANTHER" id="PTHR48106:SF8">
    <property type="entry name" value="OS02G0805600 PROTEIN"/>
    <property type="match status" value="1"/>
</dbReference>
<dbReference type="InterPro" id="IPR011032">
    <property type="entry name" value="GroES-like_sf"/>
</dbReference>
<protein>
    <submittedName>
        <fullName evidence="4">NAD(P)H-quinone oxidoreductase</fullName>
    </submittedName>
</protein>
<dbReference type="InterPro" id="IPR014189">
    <property type="entry name" value="Quinone_OxRdtase_PIG3"/>
</dbReference>